<dbReference type="InterPro" id="IPR022689">
    <property type="entry name" value="Iron_dep_repressor"/>
</dbReference>
<keyword evidence="7" id="KW-0805">Transcription regulation</keyword>
<evidence type="ECO:0000313" key="14">
    <source>
        <dbReference type="EMBL" id="MFC0582572.1"/>
    </source>
</evidence>
<dbReference type="SMART" id="SM00529">
    <property type="entry name" value="HTH_DTXR"/>
    <property type="match status" value="1"/>
</dbReference>
<dbReference type="RefSeq" id="WP_377459831.1">
    <property type="nucleotide sequence ID" value="NZ_JBHLUB010000031.1"/>
</dbReference>
<evidence type="ECO:0000256" key="6">
    <source>
        <dbReference type="ARBA" id="ARBA00023004"/>
    </source>
</evidence>
<feature type="domain" description="HTH dtxR-type" evidence="13">
    <location>
        <begin position="6"/>
        <end position="68"/>
    </location>
</feature>
<name>A0ABV6PDV1_9MICC</name>
<dbReference type="InterPro" id="IPR022687">
    <property type="entry name" value="HTH_DTXR"/>
</dbReference>
<evidence type="ECO:0000256" key="8">
    <source>
        <dbReference type="ARBA" id="ARBA00023125"/>
    </source>
</evidence>
<keyword evidence="9" id="KW-0010">Activator</keyword>
<evidence type="ECO:0000256" key="10">
    <source>
        <dbReference type="ARBA" id="ARBA00023163"/>
    </source>
</evidence>
<accession>A0ABV6PDV1</accession>
<comment type="similarity">
    <text evidence="2">Belongs to the DtxR/MntR family.</text>
</comment>
<dbReference type="InterPro" id="IPR007167">
    <property type="entry name" value="Fe-transptr_FeoA-like"/>
</dbReference>
<keyword evidence="6" id="KW-0408">Iron</keyword>
<keyword evidence="11" id="KW-0464">Manganese</keyword>
<evidence type="ECO:0000259" key="13">
    <source>
        <dbReference type="PROSITE" id="PS50944"/>
    </source>
</evidence>
<dbReference type="Gene3D" id="2.30.30.90">
    <property type="match status" value="1"/>
</dbReference>
<dbReference type="EMBL" id="JBHLUB010000031">
    <property type="protein sequence ID" value="MFC0582572.1"/>
    <property type="molecule type" value="Genomic_DNA"/>
</dbReference>
<dbReference type="InterPro" id="IPR036421">
    <property type="entry name" value="Fe_dep_repressor_sf"/>
</dbReference>
<dbReference type="PANTHER" id="PTHR33238:SF11">
    <property type="entry name" value="TRANSCRIPTIONAL REGULATOR MNTR"/>
    <property type="match status" value="1"/>
</dbReference>
<evidence type="ECO:0000256" key="1">
    <source>
        <dbReference type="ARBA" id="ARBA00004496"/>
    </source>
</evidence>
<evidence type="ECO:0000256" key="5">
    <source>
        <dbReference type="ARBA" id="ARBA00022491"/>
    </source>
</evidence>
<dbReference type="SUPFAM" id="SSF50037">
    <property type="entry name" value="C-terminal domain of transcriptional repressors"/>
    <property type="match status" value="1"/>
</dbReference>
<reference evidence="14 15" key="1">
    <citation type="submission" date="2024-09" db="EMBL/GenBank/DDBJ databases">
        <authorList>
            <person name="Sun Q."/>
            <person name="Mori K."/>
        </authorList>
    </citation>
    <scope>NUCLEOTIDE SEQUENCE [LARGE SCALE GENOMIC DNA]</scope>
    <source>
        <strain evidence="14 15">NCAIM B.02604</strain>
    </source>
</reference>
<dbReference type="Pfam" id="PF02742">
    <property type="entry name" value="Fe_dep_repr_C"/>
    <property type="match status" value="1"/>
</dbReference>
<keyword evidence="15" id="KW-1185">Reference proteome</keyword>
<evidence type="ECO:0000256" key="7">
    <source>
        <dbReference type="ARBA" id="ARBA00023015"/>
    </source>
</evidence>
<keyword evidence="4" id="KW-0963">Cytoplasm</keyword>
<dbReference type="Gene3D" id="1.10.10.10">
    <property type="entry name" value="Winged helix-like DNA-binding domain superfamily/Winged helix DNA-binding domain"/>
    <property type="match status" value="1"/>
</dbReference>
<evidence type="ECO:0000256" key="11">
    <source>
        <dbReference type="ARBA" id="ARBA00023211"/>
    </source>
</evidence>
<keyword evidence="10" id="KW-0804">Transcription</keyword>
<dbReference type="SUPFAM" id="SSF47979">
    <property type="entry name" value="Iron-dependent repressor protein, dimerization domain"/>
    <property type="match status" value="1"/>
</dbReference>
<organism evidence="14 15">
    <name type="scientific">Micrococcoides hystricis</name>
    <dbReference type="NCBI Taxonomy" id="1572761"/>
    <lineage>
        <taxon>Bacteria</taxon>
        <taxon>Bacillati</taxon>
        <taxon>Actinomycetota</taxon>
        <taxon>Actinomycetes</taxon>
        <taxon>Micrococcales</taxon>
        <taxon>Micrococcaceae</taxon>
        <taxon>Micrococcoides</taxon>
    </lineage>
</organism>
<protein>
    <recommendedName>
        <fullName evidence="12">Manganese transport regulator</fullName>
    </recommendedName>
</protein>
<dbReference type="Gene3D" id="1.10.60.10">
    <property type="entry name" value="Iron dependent repressor, metal binding and dimerisation domain"/>
    <property type="match status" value="1"/>
</dbReference>
<dbReference type="InterPro" id="IPR038157">
    <property type="entry name" value="FeoA_core_dom"/>
</dbReference>
<comment type="caution">
    <text evidence="14">The sequence shown here is derived from an EMBL/GenBank/DDBJ whole genome shotgun (WGS) entry which is preliminary data.</text>
</comment>
<evidence type="ECO:0000256" key="12">
    <source>
        <dbReference type="ARBA" id="ARBA00032593"/>
    </source>
</evidence>
<gene>
    <name evidence="14" type="ORF">ACFFFR_09305</name>
</gene>
<proteinExistence type="inferred from homology"/>
<evidence type="ECO:0000256" key="2">
    <source>
        <dbReference type="ARBA" id="ARBA00007871"/>
    </source>
</evidence>
<dbReference type="Proteomes" id="UP001589862">
    <property type="component" value="Unassembled WGS sequence"/>
</dbReference>
<dbReference type="InterPro" id="IPR001367">
    <property type="entry name" value="Fe_dep_repressor"/>
</dbReference>
<evidence type="ECO:0000256" key="3">
    <source>
        <dbReference type="ARBA" id="ARBA00011738"/>
    </source>
</evidence>
<comment type="subcellular location">
    <subcellularLocation>
        <location evidence="1">Cytoplasm</location>
    </subcellularLocation>
</comment>
<evidence type="ECO:0000256" key="9">
    <source>
        <dbReference type="ARBA" id="ARBA00023159"/>
    </source>
</evidence>
<dbReference type="InterPro" id="IPR050536">
    <property type="entry name" value="DtxR_MntR_Metal-Reg"/>
</dbReference>
<dbReference type="InterPro" id="IPR036390">
    <property type="entry name" value="WH_DNA-bd_sf"/>
</dbReference>
<keyword evidence="8" id="KW-0238">DNA-binding</keyword>
<dbReference type="SUPFAM" id="SSF46785">
    <property type="entry name" value="Winged helix' DNA-binding domain"/>
    <property type="match status" value="1"/>
</dbReference>
<dbReference type="PANTHER" id="PTHR33238">
    <property type="entry name" value="IRON (METAL) DEPENDENT REPRESSOR, DTXR FAMILY"/>
    <property type="match status" value="1"/>
</dbReference>
<keyword evidence="5" id="KW-0678">Repressor</keyword>
<dbReference type="InterPro" id="IPR036388">
    <property type="entry name" value="WH-like_DNA-bd_sf"/>
</dbReference>
<dbReference type="Pfam" id="PF01325">
    <property type="entry name" value="Fe_dep_repress"/>
    <property type="match status" value="1"/>
</dbReference>
<evidence type="ECO:0000313" key="15">
    <source>
        <dbReference type="Proteomes" id="UP001589862"/>
    </source>
</evidence>
<dbReference type="SMART" id="SM00899">
    <property type="entry name" value="FeoA"/>
    <property type="match status" value="1"/>
</dbReference>
<evidence type="ECO:0000256" key="4">
    <source>
        <dbReference type="ARBA" id="ARBA00022490"/>
    </source>
</evidence>
<dbReference type="PROSITE" id="PS50944">
    <property type="entry name" value="HTH_DTXR"/>
    <property type="match status" value="1"/>
</dbReference>
<dbReference type="Pfam" id="PF04023">
    <property type="entry name" value="FeoA"/>
    <property type="match status" value="1"/>
</dbReference>
<dbReference type="InterPro" id="IPR008988">
    <property type="entry name" value="Transcriptional_repressor_C"/>
</dbReference>
<sequence>MSVSKLTPSTQNYLKEMWLMQEWSDEPITVSVLAERMGLKLSSVSDAMRKLAAEGLVNHAPYTPVTLTEQGRIHAIDMVRRHRLIETFLVETLGYEWDEVHEEAESLEHAVSDVLIQRMDAFLGHPTRDPHGDPIPLADGTITQPEAALLYEFSAGDAVVVERISDDNPELLQFLAGKGIGVGSELKLGEAEPFADTVQLRAGDEGLSLGHSAASKIWVRRL</sequence>
<comment type="subunit">
    <text evidence="3">Homodimer.</text>
</comment>